<dbReference type="Proteomes" id="UP001301958">
    <property type="component" value="Unassembled WGS sequence"/>
</dbReference>
<dbReference type="EMBL" id="MU865452">
    <property type="protein sequence ID" value="KAK4222825.1"/>
    <property type="molecule type" value="Genomic_DNA"/>
</dbReference>
<reference evidence="2" key="1">
    <citation type="journal article" date="2023" name="Mol. Phylogenet. Evol.">
        <title>Genome-scale phylogeny and comparative genomics of the fungal order Sordariales.</title>
        <authorList>
            <person name="Hensen N."/>
            <person name="Bonometti L."/>
            <person name="Westerberg I."/>
            <person name="Brannstrom I.O."/>
            <person name="Guillou S."/>
            <person name="Cros-Aarteil S."/>
            <person name="Calhoun S."/>
            <person name="Haridas S."/>
            <person name="Kuo A."/>
            <person name="Mondo S."/>
            <person name="Pangilinan J."/>
            <person name="Riley R."/>
            <person name="LaButti K."/>
            <person name="Andreopoulos B."/>
            <person name="Lipzen A."/>
            <person name="Chen C."/>
            <person name="Yan M."/>
            <person name="Daum C."/>
            <person name="Ng V."/>
            <person name="Clum A."/>
            <person name="Steindorff A."/>
            <person name="Ohm R.A."/>
            <person name="Martin F."/>
            <person name="Silar P."/>
            <person name="Natvig D.O."/>
            <person name="Lalanne C."/>
            <person name="Gautier V."/>
            <person name="Ament-Velasquez S.L."/>
            <person name="Kruys A."/>
            <person name="Hutchinson M.I."/>
            <person name="Powell A.J."/>
            <person name="Barry K."/>
            <person name="Miller A.N."/>
            <person name="Grigoriev I.V."/>
            <person name="Debuchy R."/>
            <person name="Gladieux P."/>
            <person name="Hiltunen Thoren M."/>
            <person name="Johannesson H."/>
        </authorList>
    </citation>
    <scope>NUCLEOTIDE SEQUENCE</scope>
    <source>
        <strain evidence="2">CBS 990.96</strain>
    </source>
</reference>
<keyword evidence="3" id="KW-1185">Reference proteome</keyword>
<proteinExistence type="predicted"/>
<feature type="region of interest" description="Disordered" evidence="1">
    <location>
        <begin position="142"/>
        <end position="278"/>
    </location>
</feature>
<organism evidence="2 3">
    <name type="scientific">Podospora fimiseda</name>
    <dbReference type="NCBI Taxonomy" id="252190"/>
    <lineage>
        <taxon>Eukaryota</taxon>
        <taxon>Fungi</taxon>
        <taxon>Dikarya</taxon>
        <taxon>Ascomycota</taxon>
        <taxon>Pezizomycotina</taxon>
        <taxon>Sordariomycetes</taxon>
        <taxon>Sordariomycetidae</taxon>
        <taxon>Sordariales</taxon>
        <taxon>Podosporaceae</taxon>
        <taxon>Podospora</taxon>
    </lineage>
</organism>
<accession>A0AAN6YQJ9</accession>
<dbReference type="AlphaFoldDB" id="A0AAN6YQJ9"/>
<name>A0AAN6YQJ9_9PEZI</name>
<feature type="compositionally biased region" description="Basic and acidic residues" evidence="1">
    <location>
        <begin position="262"/>
        <end position="278"/>
    </location>
</feature>
<evidence type="ECO:0000313" key="2">
    <source>
        <dbReference type="EMBL" id="KAK4222825.1"/>
    </source>
</evidence>
<reference evidence="2" key="2">
    <citation type="submission" date="2023-05" db="EMBL/GenBank/DDBJ databases">
        <authorList>
            <consortium name="Lawrence Berkeley National Laboratory"/>
            <person name="Steindorff A."/>
            <person name="Hensen N."/>
            <person name="Bonometti L."/>
            <person name="Westerberg I."/>
            <person name="Brannstrom I.O."/>
            <person name="Guillou S."/>
            <person name="Cros-Aarteil S."/>
            <person name="Calhoun S."/>
            <person name="Haridas S."/>
            <person name="Kuo A."/>
            <person name="Mondo S."/>
            <person name="Pangilinan J."/>
            <person name="Riley R."/>
            <person name="Labutti K."/>
            <person name="Andreopoulos B."/>
            <person name="Lipzen A."/>
            <person name="Chen C."/>
            <person name="Yanf M."/>
            <person name="Daum C."/>
            <person name="Ng V."/>
            <person name="Clum A."/>
            <person name="Ohm R."/>
            <person name="Martin F."/>
            <person name="Silar P."/>
            <person name="Natvig D."/>
            <person name="Lalanne C."/>
            <person name="Gautier V."/>
            <person name="Ament-Velasquez S.L."/>
            <person name="Kruys A."/>
            <person name="Hutchinson M.I."/>
            <person name="Powell A.J."/>
            <person name="Barry K."/>
            <person name="Miller A.N."/>
            <person name="Grigoriev I.V."/>
            <person name="Debuchy R."/>
            <person name="Gladieux P."/>
            <person name="Thoren M.H."/>
            <person name="Johannesson H."/>
        </authorList>
    </citation>
    <scope>NUCLEOTIDE SEQUENCE</scope>
    <source>
        <strain evidence="2">CBS 990.96</strain>
    </source>
</reference>
<sequence>MASRGVPPVVVVVCHSCGSNCTTKCYALHKDSFSCHQRTCKLHVGQPYTELKNNVIVPGSEYRTGPKEVKIRENGFQPEPNLPSNFPIKCMECNDKSCSFGCMDYHKDLDDSKYYYCHNKSCINHTYPVHVSLDDKRGKIFSTVPKQQRPEPPRYEYRSAPLPKQRPEPPRYESKSGPPPRHDAPRGPRPEYRDARPSRHRDEYYEYTAEPTRTKERGDEGYYPPRPGGPRPYYSGGSHDPPPAPRLRRNIPNPFEPMSRSWRSERDRFFGDRERRGY</sequence>
<feature type="compositionally biased region" description="Basic and acidic residues" evidence="1">
    <location>
        <begin position="148"/>
        <end position="157"/>
    </location>
</feature>
<evidence type="ECO:0000256" key="1">
    <source>
        <dbReference type="SAM" id="MobiDB-lite"/>
    </source>
</evidence>
<evidence type="ECO:0000313" key="3">
    <source>
        <dbReference type="Proteomes" id="UP001301958"/>
    </source>
</evidence>
<gene>
    <name evidence="2" type="ORF">QBC38DRAFT_459982</name>
</gene>
<protein>
    <submittedName>
        <fullName evidence="2">Uncharacterized protein</fullName>
    </submittedName>
</protein>
<feature type="compositionally biased region" description="Basic and acidic residues" evidence="1">
    <location>
        <begin position="165"/>
        <end position="204"/>
    </location>
</feature>
<comment type="caution">
    <text evidence="2">The sequence shown here is derived from an EMBL/GenBank/DDBJ whole genome shotgun (WGS) entry which is preliminary data.</text>
</comment>